<protein>
    <submittedName>
        <fullName evidence="2">Uncharacterized protein</fullName>
    </submittedName>
</protein>
<proteinExistence type="predicted"/>
<feature type="transmembrane region" description="Helical" evidence="1">
    <location>
        <begin position="46"/>
        <end position="70"/>
    </location>
</feature>
<dbReference type="AlphaFoldDB" id="A0A3A9Z6Q2"/>
<feature type="transmembrane region" description="Helical" evidence="1">
    <location>
        <begin position="6"/>
        <end position="25"/>
    </location>
</feature>
<feature type="transmembrane region" description="Helical" evidence="1">
    <location>
        <begin position="76"/>
        <end position="101"/>
    </location>
</feature>
<dbReference type="Pfam" id="PF19770">
    <property type="entry name" value="DUF6256"/>
    <property type="match status" value="1"/>
</dbReference>
<evidence type="ECO:0000256" key="1">
    <source>
        <dbReference type="SAM" id="Phobius"/>
    </source>
</evidence>
<dbReference type="Proteomes" id="UP000272474">
    <property type="component" value="Unassembled WGS sequence"/>
</dbReference>
<reference evidence="2 3" key="1">
    <citation type="journal article" date="2014" name="Int. J. Syst. Evol. Microbiol.">
        <title>Streptomyces hoynatensis sp. nov., isolated from deep marine sediment.</title>
        <authorList>
            <person name="Veyisoglu A."/>
            <person name="Sahin N."/>
        </authorList>
    </citation>
    <scope>NUCLEOTIDE SEQUENCE [LARGE SCALE GENOMIC DNA]</scope>
    <source>
        <strain evidence="2 3">KCTC 29097</strain>
    </source>
</reference>
<evidence type="ECO:0000313" key="3">
    <source>
        <dbReference type="Proteomes" id="UP000272474"/>
    </source>
</evidence>
<dbReference type="InterPro" id="IPR046223">
    <property type="entry name" value="DUF6256"/>
</dbReference>
<sequence>MTAAVTAAGYLLVMALLATGLRLMPGRARPPRRTGTGLGRPALLRQALATACGGWLLLTAVAAVFALVPGGLGGGFLWAAANGTALLTGLALPLFLAASLAETRLRERRARRLRR</sequence>
<keyword evidence="3" id="KW-1185">Reference proteome</keyword>
<accession>A0A3A9Z6Q2</accession>
<keyword evidence="1" id="KW-0812">Transmembrane</keyword>
<gene>
    <name evidence="2" type="ORF">D7294_10710</name>
</gene>
<name>A0A3A9Z6Q2_9ACTN</name>
<keyword evidence="1" id="KW-0472">Membrane</keyword>
<comment type="caution">
    <text evidence="2">The sequence shown here is derived from an EMBL/GenBank/DDBJ whole genome shotgun (WGS) entry which is preliminary data.</text>
</comment>
<dbReference type="RefSeq" id="WP_120678160.1">
    <property type="nucleotide sequence ID" value="NZ_RBAL01000005.1"/>
</dbReference>
<dbReference type="EMBL" id="RBAL01000005">
    <property type="protein sequence ID" value="RKN42986.1"/>
    <property type="molecule type" value="Genomic_DNA"/>
</dbReference>
<organism evidence="2 3">
    <name type="scientific">Streptomyces hoynatensis</name>
    <dbReference type="NCBI Taxonomy" id="1141874"/>
    <lineage>
        <taxon>Bacteria</taxon>
        <taxon>Bacillati</taxon>
        <taxon>Actinomycetota</taxon>
        <taxon>Actinomycetes</taxon>
        <taxon>Kitasatosporales</taxon>
        <taxon>Streptomycetaceae</taxon>
        <taxon>Streptomyces</taxon>
    </lineage>
</organism>
<evidence type="ECO:0000313" key="2">
    <source>
        <dbReference type="EMBL" id="RKN42986.1"/>
    </source>
</evidence>
<keyword evidence="1" id="KW-1133">Transmembrane helix</keyword>